<accession>X1MCA4</accession>
<keyword evidence="2" id="KW-0812">Transmembrane</keyword>
<dbReference type="PANTHER" id="PTHR33619">
    <property type="entry name" value="POLYSACCHARIDE EXPORT PROTEIN GFCE-RELATED"/>
    <property type="match status" value="1"/>
</dbReference>
<dbReference type="InterPro" id="IPR003715">
    <property type="entry name" value="Poly_export_N"/>
</dbReference>
<dbReference type="Pfam" id="PF02563">
    <property type="entry name" value="Poly_export"/>
    <property type="match status" value="1"/>
</dbReference>
<gene>
    <name evidence="4" type="ORF">S06H3_30492</name>
</gene>
<dbReference type="AlphaFoldDB" id="X1MCA4"/>
<dbReference type="GO" id="GO:0015159">
    <property type="term" value="F:polysaccharide transmembrane transporter activity"/>
    <property type="evidence" value="ECO:0007669"/>
    <property type="project" value="InterPro"/>
</dbReference>
<sequence length="199" mass="22336">MNEEVDRLFNPFYRMGTSSLQIGAGSLYLMGYEISDSGYIELPIIKNIYIEGLTIKEAREKIQQSAEKYLNEPHVIVKLSTFKFTILGEVKSPGAKEHGVHQINLLEALVLGGDITYNGNRQNILILRATKDGTKAFRVDVTNKNLVSSEAYYIQPNDIIYVEPLKTTLFREVSSDYLFLLSTITSAVTALLLILNIVL</sequence>
<evidence type="ECO:0000313" key="4">
    <source>
        <dbReference type="EMBL" id="GAI29292.1"/>
    </source>
</evidence>
<organism evidence="4">
    <name type="scientific">marine sediment metagenome</name>
    <dbReference type="NCBI Taxonomy" id="412755"/>
    <lineage>
        <taxon>unclassified sequences</taxon>
        <taxon>metagenomes</taxon>
        <taxon>ecological metagenomes</taxon>
    </lineage>
</organism>
<dbReference type="EMBL" id="BARV01017961">
    <property type="protein sequence ID" value="GAI29292.1"/>
    <property type="molecule type" value="Genomic_DNA"/>
</dbReference>
<dbReference type="PANTHER" id="PTHR33619:SF3">
    <property type="entry name" value="POLYSACCHARIDE EXPORT PROTEIN GFCE-RELATED"/>
    <property type="match status" value="1"/>
</dbReference>
<name>X1MCA4_9ZZZZ</name>
<keyword evidence="2" id="KW-1133">Transmembrane helix</keyword>
<dbReference type="InterPro" id="IPR049712">
    <property type="entry name" value="Poly_export"/>
</dbReference>
<evidence type="ECO:0000259" key="3">
    <source>
        <dbReference type="Pfam" id="PF02563"/>
    </source>
</evidence>
<evidence type="ECO:0000256" key="2">
    <source>
        <dbReference type="SAM" id="Phobius"/>
    </source>
</evidence>
<keyword evidence="1" id="KW-0732">Signal</keyword>
<proteinExistence type="predicted"/>
<feature type="transmembrane region" description="Helical" evidence="2">
    <location>
        <begin position="177"/>
        <end position="198"/>
    </location>
</feature>
<dbReference type="Gene3D" id="3.10.560.10">
    <property type="entry name" value="Outer membrane lipoprotein wza domain like"/>
    <property type="match status" value="1"/>
</dbReference>
<comment type="caution">
    <text evidence="4">The sequence shown here is derived from an EMBL/GenBank/DDBJ whole genome shotgun (WGS) entry which is preliminary data.</text>
</comment>
<protein>
    <recommendedName>
        <fullName evidence="3">Polysaccharide export protein N-terminal domain-containing protein</fullName>
    </recommendedName>
</protein>
<reference evidence="4" key="1">
    <citation type="journal article" date="2014" name="Front. Microbiol.">
        <title>High frequency of phylogenetically diverse reductive dehalogenase-homologous genes in deep subseafloor sedimentary metagenomes.</title>
        <authorList>
            <person name="Kawai M."/>
            <person name="Futagami T."/>
            <person name="Toyoda A."/>
            <person name="Takaki Y."/>
            <person name="Nishi S."/>
            <person name="Hori S."/>
            <person name="Arai W."/>
            <person name="Tsubouchi T."/>
            <person name="Morono Y."/>
            <person name="Uchiyama I."/>
            <person name="Ito T."/>
            <person name="Fujiyama A."/>
            <person name="Inagaki F."/>
            <person name="Takami H."/>
        </authorList>
    </citation>
    <scope>NUCLEOTIDE SEQUENCE</scope>
    <source>
        <strain evidence="4">Expedition CK06-06</strain>
    </source>
</reference>
<keyword evidence="2" id="KW-0472">Membrane</keyword>
<feature type="domain" description="Polysaccharide export protein N-terminal" evidence="3">
    <location>
        <begin position="30"/>
        <end position="79"/>
    </location>
</feature>
<evidence type="ECO:0000256" key="1">
    <source>
        <dbReference type="ARBA" id="ARBA00022729"/>
    </source>
</evidence>